<comment type="caution">
    <text evidence="2">The sequence shown here is derived from an EMBL/GenBank/DDBJ whole genome shotgun (WGS) entry which is preliminary data.</text>
</comment>
<feature type="compositionally biased region" description="Polar residues" evidence="1">
    <location>
        <begin position="264"/>
        <end position="284"/>
    </location>
</feature>
<feature type="compositionally biased region" description="Gly residues" evidence="1">
    <location>
        <begin position="379"/>
        <end position="390"/>
    </location>
</feature>
<keyword evidence="3" id="KW-1185">Reference proteome</keyword>
<feature type="compositionally biased region" description="Basic and acidic residues" evidence="1">
    <location>
        <begin position="391"/>
        <end position="401"/>
    </location>
</feature>
<protein>
    <recommendedName>
        <fullName evidence="4">PPE domain-containing protein</fullName>
    </recommendedName>
</protein>
<evidence type="ECO:0000313" key="3">
    <source>
        <dbReference type="Proteomes" id="UP000612956"/>
    </source>
</evidence>
<organism evidence="2 3">
    <name type="scientific">Nocardia camponoti</name>
    <dbReference type="NCBI Taxonomy" id="1616106"/>
    <lineage>
        <taxon>Bacteria</taxon>
        <taxon>Bacillati</taxon>
        <taxon>Actinomycetota</taxon>
        <taxon>Actinomycetes</taxon>
        <taxon>Mycobacteriales</taxon>
        <taxon>Nocardiaceae</taxon>
        <taxon>Nocardia</taxon>
    </lineage>
</organism>
<name>A0A917QB32_9NOCA</name>
<dbReference type="EMBL" id="BMMW01000001">
    <property type="protein sequence ID" value="GGK40336.1"/>
    <property type="molecule type" value="Genomic_DNA"/>
</dbReference>
<proteinExistence type="predicted"/>
<feature type="compositionally biased region" description="Low complexity" evidence="1">
    <location>
        <begin position="345"/>
        <end position="378"/>
    </location>
</feature>
<feature type="compositionally biased region" description="Low complexity" evidence="1">
    <location>
        <begin position="285"/>
        <end position="326"/>
    </location>
</feature>
<accession>A0A917QB32</accession>
<dbReference type="Proteomes" id="UP000612956">
    <property type="component" value="Unassembled WGS sequence"/>
</dbReference>
<sequence>MTYVAPQLPWQNLVPNITHGLANVIAGGEAENTPDANAVQTQYNKQRDTVRGQAGQLGYTGTYRPLEVLNTDEFSGSTAQLRAKVDKIDLQAVADLSAAWRKIQTDNTTSINEFQKMIAKGTSADVWSGAASAAAAKTVADYHVTGTRVSTAAALTGNKIDELRTGLEPTKQLVPHAPDHRSGLDNARSWIVGRGWRNDDVAEANSAAEARRVLKTVYAPVVHESDNQVPVIPKPESLVNNGGGNPGGGNPGGTGRPAGVPDNGQPSNPNAPGSPTNPGTPQNYSPSNGDDNGNDSDSPSDGTNPTTPQTTDPNATKPTGTTPAGTTPGGSPGSPGGTGPGGGSPAQTPGSSVPGTPGNPGGARPAAATAGGATSGRAGTPGMGMPGAGRGRGEDDERSRGIPDYLITQENSDELTGLGNLPSVVPPVIGE</sequence>
<reference evidence="2" key="2">
    <citation type="submission" date="2020-09" db="EMBL/GenBank/DDBJ databases">
        <authorList>
            <person name="Sun Q."/>
            <person name="Zhou Y."/>
        </authorList>
    </citation>
    <scope>NUCLEOTIDE SEQUENCE</scope>
    <source>
        <strain evidence="2">CGMCC 4.7278</strain>
    </source>
</reference>
<evidence type="ECO:0000256" key="1">
    <source>
        <dbReference type="SAM" id="MobiDB-lite"/>
    </source>
</evidence>
<gene>
    <name evidence="2" type="ORF">GCM10011591_09980</name>
</gene>
<reference evidence="2" key="1">
    <citation type="journal article" date="2014" name="Int. J. Syst. Evol. Microbiol.">
        <title>Complete genome sequence of Corynebacterium casei LMG S-19264T (=DSM 44701T), isolated from a smear-ripened cheese.</title>
        <authorList>
            <consortium name="US DOE Joint Genome Institute (JGI-PGF)"/>
            <person name="Walter F."/>
            <person name="Albersmeier A."/>
            <person name="Kalinowski J."/>
            <person name="Ruckert C."/>
        </authorList>
    </citation>
    <scope>NUCLEOTIDE SEQUENCE</scope>
    <source>
        <strain evidence="2">CGMCC 4.7278</strain>
    </source>
</reference>
<feature type="region of interest" description="Disordered" evidence="1">
    <location>
        <begin position="226"/>
        <end position="431"/>
    </location>
</feature>
<evidence type="ECO:0008006" key="4">
    <source>
        <dbReference type="Google" id="ProtNLM"/>
    </source>
</evidence>
<feature type="compositionally biased region" description="Gly residues" evidence="1">
    <location>
        <begin position="241"/>
        <end position="256"/>
    </location>
</feature>
<evidence type="ECO:0000313" key="2">
    <source>
        <dbReference type="EMBL" id="GGK40336.1"/>
    </source>
</evidence>
<dbReference type="RefSeq" id="WP_188827592.1">
    <property type="nucleotide sequence ID" value="NZ_BMMW01000001.1"/>
</dbReference>
<dbReference type="AlphaFoldDB" id="A0A917QB32"/>
<feature type="compositionally biased region" description="Gly residues" evidence="1">
    <location>
        <begin position="327"/>
        <end position="344"/>
    </location>
</feature>